<reference evidence="2" key="1">
    <citation type="submission" date="2016-10" db="EMBL/GenBank/DDBJ databases">
        <authorList>
            <person name="Varghese N."/>
            <person name="Submissions S."/>
        </authorList>
    </citation>
    <scope>NUCLEOTIDE SEQUENCE [LARGE SCALE GENOMIC DNA]</scope>
    <source>
        <strain evidence="2">P18</strain>
    </source>
</reference>
<dbReference type="AlphaFoldDB" id="A0A1I5UMG2"/>
<name>A0A1I5UMG2_9FIRM</name>
<keyword evidence="2" id="KW-1185">Reference proteome</keyword>
<evidence type="ECO:0000313" key="1">
    <source>
        <dbReference type="EMBL" id="SFP96494.1"/>
    </source>
</evidence>
<sequence length="72" mass="8033">MKKISNLLVLVLVIFNLTFTISFPYVTVSDNTTTNTETTTVSVSDLVGETPVSEENIITLQSHFPRNVLFNQ</sequence>
<proteinExistence type="predicted"/>
<accession>A0A1I5UMG2</accession>
<gene>
    <name evidence="1" type="ORF">SAMN04487928_11382</name>
</gene>
<protein>
    <submittedName>
        <fullName evidence="1">Uncharacterized protein</fullName>
    </submittedName>
</protein>
<organism evidence="1 2">
    <name type="scientific">Butyrivibrio proteoclasticus</name>
    <dbReference type="NCBI Taxonomy" id="43305"/>
    <lineage>
        <taxon>Bacteria</taxon>
        <taxon>Bacillati</taxon>
        <taxon>Bacillota</taxon>
        <taxon>Clostridia</taxon>
        <taxon>Lachnospirales</taxon>
        <taxon>Lachnospiraceae</taxon>
        <taxon>Butyrivibrio</taxon>
    </lineage>
</organism>
<dbReference type="RefSeq" id="WP_074887976.1">
    <property type="nucleotide sequence ID" value="NZ_FOXO01000013.1"/>
</dbReference>
<dbReference type="Proteomes" id="UP000182624">
    <property type="component" value="Unassembled WGS sequence"/>
</dbReference>
<dbReference type="EMBL" id="FOXO01000013">
    <property type="protein sequence ID" value="SFP96494.1"/>
    <property type="molecule type" value="Genomic_DNA"/>
</dbReference>
<evidence type="ECO:0000313" key="2">
    <source>
        <dbReference type="Proteomes" id="UP000182624"/>
    </source>
</evidence>